<keyword evidence="1" id="KW-0732">Signal</keyword>
<evidence type="ECO:0000256" key="1">
    <source>
        <dbReference type="SAM" id="SignalP"/>
    </source>
</evidence>
<evidence type="ECO:0000313" key="3">
    <source>
        <dbReference type="Proteomes" id="UP000005408"/>
    </source>
</evidence>
<sequence length="123" mass="13897">MNNLLCFVLILTFLTVDAIDSECWKCSCNLRSNCKPMACVWDLKQCGSLKFTEEYWDTCGNPGSSFKACKAHYPCVYECFKLYKNNPTSHSGCSAECKPHIKDHSSSIPADDPYLKYVESLSK</sequence>
<feature type="chain" id="PRO_5036497479" evidence="1">
    <location>
        <begin position="19"/>
        <end position="123"/>
    </location>
</feature>
<feature type="signal peptide" evidence="1">
    <location>
        <begin position="1"/>
        <end position="18"/>
    </location>
</feature>
<dbReference type="Gene3D" id="1.10.530.10">
    <property type="match status" value="1"/>
</dbReference>
<dbReference type="AlphaFoldDB" id="A0A8W8NRV3"/>
<accession>A0A8W8NRV3</accession>
<dbReference type="Proteomes" id="UP000005408">
    <property type="component" value="Unassembled WGS sequence"/>
</dbReference>
<proteinExistence type="predicted"/>
<reference evidence="2" key="1">
    <citation type="submission" date="2022-08" db="UniProtKB">
        <authorList>
            <consortium name="EnsemblMetazoa"/>
        </authorList>
    </citation>
    <scope>IDENTIFICATION</scope>
    <source>
        <strain evidence="2">05x7-T-G4-1.051#20</strain>
    </source>
</reference>
<evidence type="ECO:0000313" key="2">
    <source>
        <dbReference type="EnsemblMetazoa" id="G7710.1:cds"/>
    </source>
</evidence>
<organism evidence="2 3">
    <name type="scientific">Magallana gigas</name>
    <name type="common">Pacific oyster</name>
    <name type="synonym">Crassostrea gigas</name>
    <dbReference type="NCBI Taxonomy" id="29159"/>
    <lineage>
        <taxon>Eukaryota</taxon>
        <taxon>Metazoa</taxon>
        <taxon>Spiralia</taxon>
        <taxon>Lophotrochozoa</taxon>
        <taxon>Mollusca</taxon>
        <taxon>Bivalvia</taxon>
        <taxon>Autobranchia</taxon>
        <taxon>Pteriomorphia</taxon>
        <taxon>Ostreida</taxon>
        <taxon>Ostreoidea</taxon>
        <taxon>Ostreidae</taxon>
        <taxon>Magallana</taxon>
    </lineage>
</organism>
<keyword evidence="3" id="KW-1185">Reference proteome</keyword>
<name>A0A8W8NRV3_MAGGI</name>
<dbReference type="EnsemblMetazoa" id="G7710.1">
    <property type="protein sequence ID" value="G7710.1:cds"/>
    <property type="gene ID" value="G7710"/>
</dbReference>
<protein>
    <submittedName>
        <fullName evidence="2">Uncharacterized protein</fullName>
    </submittedName>
</protein>